<dbReference type="AlphaFoldDB" id="A0A815Y5S0"/>
<dbReference type="SUPFAM" id="SSF47616">
    <property type="entry name" value="GST C-terminal domain-like"/>
    <property type="match status" value="1"/>
</dbReference>
<keyword evidence="2 3" id="KW-0560">Oxidoreductase</keyword>
<dbReference type="GO" id="GO:0045174">
    <property type="term" value="F:glutathione dehydrogenase (ascorbate) activity"/>
    <property type="evidence" value="ECO:0007669"/>
    <property type="project" value="UniProtKB-UniRule"/>
</dbReference>
<name>A0A815Y5S0_ADIRI</name>
<organism evidence="7 8">
    <name type="scientific">Adineta ricciae</name>
    <name type="common">Rotifer</name>
    <dbReference type="NCBI Taxonomy" id="249248"/>
    <lineage>
        <taxon>Eukaryota</taxon>
        <taxon>Metazoa</taxon>
        <taxon>Spiralia</taxon>
        <taxon>Gnathifera</taxon>
        <taxon>Rotifera</taxon>
        <taxon>Eurotatoria</taxon>
        <taxon>Bdelloidea</taxon>
        <taxon>Adinetida</taxon>
        <taxon>Adinetidae</taxon>
        <taxon>Adineta</taxon>
    </lineage>
</organism>
<comment type="catalytic activity">
    <reaction evidence="3">
        <text>L-dehydroascorbate + 2 glutathione = glutathione disulfide + L-ascorbate</text>
        <dbReference type="Rhea" id="RHEA:24424"/>
        <dbReference type="ChEBI" id="CHEBI:38290"/>
        <dbReference type="ChEBI" id="CHEBI:57925"/>
        <dbReference type="ChEBI" id="CHEBI:58297"/>
        <dbReference type="ChEBI" id="CHEBI:58539"/>
        <dbReference type="EC" id="1.8.5.1"/>
    </reaction>
</comment>
<comment type="caution">
    <text evidence="7">The sequence shown here is derived from an EMBL/GenBank/DDBJ whole genome shotgun (WGS) entry which is preliminary data.</text>
</comment>
<dbReference type="SFLD" id="SFLDG00358">
    <property type="entry name" value="Main_(cytGST)"/>
    <property type="match status" value="1"/>
</dbReference>
<evidence type="ECO:0000256" key="2">
    <source>
        <dbReference type="ARBA" id="ARBA00023002"/>
    </source>
</evidence>
<dbReference type="Proteomes" id="UP000663828">
    <property type="component" value="Unassembled WGS sequence"/>
</dbReference>
<dbReference type="Pfam" id="PF13410">
    <property type="entry name" value="GST_C_2"/>
    <property type="match status" value="1"/>
</dbReference>
<dbReference type="InterPro" id="IPR004045">
    <property type="entry name" value="Glutathione_S-Trfase_N"/>
</dbReference>
<dbReference type="InterPro" id="IPR040079">
    <property type="entry name" value="Glutathione_S-Trfase"/>
</dbReference>
<dbReference type="PROSITE" id="PS50404">
    <property type="entry name" value="GST_NTER"/>
    <property type="match status" value="1"/>
</dbReference>
<dbReference type="SFLD" id="SFLDS00019">
    <property type="entry name" value="Glutathione_Transferase_(cytos"/>
    <property type="match status" value="1"/>
</dbReference>
<dbReference type="PRINTS" id="PR01625">
    <property type="entry name" value="GSTRNSFRASEO"/>
</dbReference>
<dbReference type="Proteomes" id="UP000663852">
    <property type="component" value="Unassembled WGS sequence"/>
</dbReference>
<evidence type="ECO:0000259" key="4">
    <source>
        <dbReference type="PROSITE" id="PS50404"/>
    </source>
</evidence>
<dbReference type="InterPro" id="IPR010987">
    <property type="entry name" value="Glutathione-S-Trfase_C-like"/>
</dbReference>
<accession>A0A815Y5S0</accession>
<dbReference type="EC" id="1.20.4.2" evidence="3"/>
<dbReference type="GO" id="GO:0006749">
    <property type="term" value="P:glutathione metabolic process"/>
    <property type="evidence" value="ECO:0007669"/>
    <property type="project" value="UniProtKB-UniRule"/>
</dbReference>
<dbReference type="EC" id="1.8.5.1" evidence="3"/>
<dbReference type="SUPFAM" id="SSF52833">
    <property type="entry name" value="Thioredoxin-like"/>
    <property type="match status" value="1"/>
</dbReference>
<dbReference type="FunFam" id="3.40.30.10:FF:000123">
    <property type="entry name" value="Glutathione transferase o1"/>
    <property type="match status" value="1"/>
</dbReference>
<dbReference type="InterPro" id="IPR050983">
    <property type="entry name" value="GST_Omega/HSP26"/>
</dbReference>
<dbReference type="Gene3D" id="1.20.1050.10">
    <property type="match status" value="1"/>
</dbReference>
<comment type="function">
    <text evidence="3">Exhibits glutathione-dependent thiol transferase activity. Has high dehydroascorbate reductase activity and may contribute to the recycling of ascorbic acid. Participates in the biotransformation of inorganic arsenic and reduces monomethylarsonic acid (MMA).</text>
</comment>
<dbReference type="EMBL" id="CAJNOJ010000489">
    <property type="protein sequence ID" value="CAF1465859.1"/>
    <property type="molecule type" value="Genomic_DNA"/>
</dbReference>
<dbReference type="EMBL" id="CAJNOR010005523">
    <property type="protein sequence ID" value="CAF1565933.1"/>
    <property type="molecule type" value="Genomic_DNA"/>
</dbReference>
<dbReference type="Pfam" id="PF13417">
    <property type="entry name" value="GST_N_3"/>
    <property type="match status" value="1"/>
</dbReference>
<dbReference type="Gene3D" id="3.40.30.10">
    <property type="entry name" value="Glutaredoxin"/>
    <property type="match status" value="1"/>
</dbReference>
<dbReference type="InterPro" id="IPR036249">
    <property type="entry name" value="Thioredoxin-like_sf"/>
</dbReference>
<dbReference type="PANTHER" id="PTHR43968:SF6">
    <property type="entry name" value="GLUTATHIONE S-TRANSFERASE OMEGA"/>
    <property type="match status" value="1"/>
</dbReference>
<sequence length="239" mass="27702">MSNAPKHLKSGSECPPLKEGQLRLYGMRFCPYVHRAKLVLAAKNIPYEEIHINLTEKPEWYLKKNPPGQVPSLEWIDNQPKETRFIPESLIVSDYLDEAYPQTRLQPTDPYLRAQQRVLIERFSSVVGPFYKILRGDPKEGIESINKGLATYEEALQNTYFGGSKPAMVDYMLWPWFERFPLLKDAGFQFNADGNLPKLAEWVQNMENNESVQKVKVPFDILKKFIDGYIQGKPEYDIE</sequence>
<comment type="similarity">
    <text evidence="1 3">Belongs to the GST superfamily. Omega family.</text>
</comment>
<dbReference type="PROSITE" id="PS50405">
    <property type="entry name" value="GST_CTER"/>
    <property type="match status" value="1"/>
</dbReference>
<feature type="domain" description="GST N-terminal" evidence="4">
    <location>
        <begin position="20"/>
        <end position="104"/>
    </location>
</feature>
<dbReference type="EC" id="2.5.1.18" evidence="3"/>
<evidence type="ECO:0000259" key="5">
    <source>
        <dbReference type="PROSITE" id="PS50405"/>
    </source>
</evidence>
<evidence type="ECO:0000313" key="6">
    <source>
        <dbReference type="EMBL" id="CAF1465859.1"/>
    </source>
</evidence>
<keyword evidence="8" id="KW-1185">Reference proteome</keyword>
<evidence type="ECO:0000313" key="8">
    <source>
        <dbReference type="Proteomes" id="UP000663828"/>
    </source>
</evidence>
<gene>
    <name evidence="6" type="ORF">EDS130_LOCUS40458</name>
    <name evidence="7" type="ORF">XAT740_LOCUS44035</name>
</gene>
<comment type="catalytic activity">
    <reaction evidence="3">
        <text>RX + glutathione = an S-substituted glutathione + a halide anion + H(+)</text>
        <dbReference type="Rhea" id="RHEA:16437"/>
        <dbReference type="ChEBI" id="CHEBI:15378"/>
        <dbReference type="ChEBI" id="CHEBI:16042"/>
        <dbReference type="ChEBI" id="CHEBI:17792"/>
        <dbReference type="ChEBI" id="CHEBI:57925"/>
        <dbReference type="ChEBI" id="CHEBI:90779"/>
        <dbReference type="EC" id="2.5.1.18"/>
    </reaction>
</comment>
<comment type="catalytic activity">
    <reaction evidence="3">
        <text>methylarsonate + 2 glutathione + H(+) = methylarsonous acid + glutathione disulfide + H2O</text>
        <dbReference type="Rhea" id="RHEA:15969"/>
        <dbReference type="ChEBI" id="CHEBI:15377"/>
        <dbReference type="ChEBI" id="CHEBI:15378"/>
        <dbReference type="ChEBI" id="CHEBI:17826"/>
        <dbReference type="ChEBI" id="CHEBI:33409"/>
        <dbReference type="ChEBI" id="CHEBI:57925"/>
        <dbReference type="ChEBI" id="CHEBI:58297"/>
        <dbReference type="EC" id="1.20.4.2"/>
    </reaction>
</comment>
<dbReference type="GO" id="GO:0005737">
    <property type="term" value="C:cytoplasm"/>
    <property type="evidence" value="ECO:0007669"/>
    <property type="project" value="InterPro"/>
</dbReference>
<keyword evidence="3" id="KW-0808">Transferase</keyword>
<evidence type="ECO:0000256" key="3">
    <source>
        <dbReference type="RuleBase" id="RU368071"/>
    </source>
</evidence>
<dbReference type="InterPro" id="IPR005442">
    <property type="entry name" value="GST_omega"/>
</dbReference>
<dbReference type="PANTHER" id="PTHR43968">
    <property type="match status" value="1"/>
</dbReference>
<evidence type="ECO:0000313" key="7">
    <source>
        <dbReference type="EMBL" id="CAF1565933.1"/>
    </source>
</evidence>
<dbReference type="FunFam" id="1.20.1050.10:FF:000009">
    <property type="entry name" value="Glutathione S-transferase omega-1"/>
    <property type="match status" value="1"/>
</dbReference>
<feature type="domain" description="GST C-terminal" evidence="5">
    <location>
        <begin position="109"/>
        <end position="230"/>
    </location>
</feature>
<dbReference type="GO" id="GO:0050610">
    <property type="term" value="F:methylarsonate reductase activity"/>
    <property type="evidence" value="ECO:0007669"/>
    <property type="project" value="UniProtKB-UniRule"/>
</dbReference>
<proteinExistence type="inferred from homology"/>
<dbReference type="InterPro" id="IPR036282">
    <property type="entry name" value="Glutathione-S-Trfase_C_sf"/>
</dbReference>
<reference evidence="7" key="1">
    <citation type="submission" date="2021-02" db="EMBL/GenBank/DDBJ databases">
        <authorList>
            <person name="Nowell W R."/>
        </authorList>
    </citation>
    <scope>NUCLEOTIDE SEQUENCE</scope>
</reference>
<protein>
    <recommendedName>
        <fullName evidence="3">Glutathione S-transferase omega</fullName>
        <shortName evidence="3">GSTO</shortName>
        <ecNumber evidence="3">1.20.4.2</ecNumber>
        <ecNumber evidence="3">1.8.5.1</ecNumber>
        <ecNumber evidence="3">2.5.1.18</ecNumber>
    </recommendedName>
    <alternativeName>
        <fullName evidence="3">Glutathione-dependent dehydroascorbate reductase</fullName>
    </alternativeName>
    <alternativeName>
        <fullName evidence="3">Monomethylarsonic acid reductase</fullName>
    </alternativeName>
</protein>
<dbReference type="OrthoDB" id="4951845at2759"/>
<dbReference type="GO" id="GO:0004364">
    <property type="term" value="F:glutathione transferase activity"/>
    <property type="evidence" value="ECO:0007669"/>
    <property type="project" value="UniProtKB-UniRule"/>
</dbReference>
<evidence type="ECO:0000256" key="1">
    <source>
        <dbReference type="ARBA" id="ARBA00011067"/>
    </source>
</evidence>